<gene>
    <name evidence="1" type="ORF">X975_09094</name>
</gene>
<feature type="non-terminal residue" evidence="1">
    <location>
        <position position="35"/>
    </location>
</feature>
<sequence length="35" mass="4115">MPIVVNSHSSHCASYCMIAIFIRSCYSQGWRHCYY</sequence>
<evidence type="ECO:0000313" key="1">
    <source>
        <dbReference type="EMBL" id="KFM64330.1"/>
    </source>
</evidence>
<accession>A0A087TGU1</accession>
<proteinExistence type="predicted"/>
<dbReference type="AlphaFoldDB" id="A0A087TGU1"/>
<dbReference type="EMBL" id="KK115166">
    <property type="protein sequence ID" value="KFM64330.1"/>
    <property type="molecule type" value="Genomic_DNA"/>
</dbReference>
<reference evidence="1 2" key="1">
    <citation type="submission" date="2013-11" db="EMBL/GenBank/DDBJ databases">
        <title>Genome sequencing of Stegodyphus mimosarum.</title>
        <authorList>
            <person name="Bechsgaard J."/>
        </authorList>
    </citation>
    <scope>NUCLEOTIDE SEQUENCE [LARGE SCALE GENOMIC DNA]</scope>
</reference>
<dbReference type="Proteomes" id="UP000054359">
    <property type="component" value="Unassembled WGS sequence"/>
</dbReference>
<evidence type="ECO:0000313" key="2">
    <source>
        <dbReference type="Proteomes" id="UP000054359"/>
    </source>
</evidence>
<organism evidence="1 2">
    <name type="scientific">Stegodyphus mimosarum</name>
    <name type="common">African social velvet spider</name>
    <dbReference type="NCBI Taxonomy" id="407821"/>
    <lineage>
        <taxon>Eukaryota</taxon>
        <taxon>Metazoa</taxon>
        <taxon>Ecdysozoa</taxon>
        <taxon>Arthropoda</taxon>
        <taxon>Chelicerata</taxon>
        <taxon>Arachnida</taxon>
        <taxon>Araneae</taxon>
        <taxon>Araneomorphae</taxon>
        <taxon>Entelegynae</taxon>
        <taxon>Eresoidea</taxon>
        <taxon>Eresidae</taxon>
        <taxon>Stegodyphus</taxon>
    </lineage>
</organism>
<protein>
    <submittedName>
        <fullName evidence="1">Uncharacterized protein</fullName>
    </submittedName>
</protein>
<keyword evidence="2" id="KW-1185">Reference proteome</keyword>
<name>A0A087TGU1_STEMI</name>